<evidence type="ECO:0000313" key="8">
    <source>
        <dbReference type="Proteomes" id="UP001152759"/>
    </source>
</evidence>
<organism evidence="7 8">
    <name type="scientific">Bemisia tabaci</name>
    <name type="common">Sweetpotato whitefly</name>
    <name type="synonym">Aleurodes tabaci</name>
    <dbReference type="NCBI Taxonomy" id="7038"/>
    <lineage>
        <taxon>Eukaryota</taxon>
        <taxon>Metazoa</taxon>
        <taxon>Ecdysozoa</taxon>
        <taxon>Arthropoda</taxon>
        <taxon>Hexapoda</taxon>
        <taxon>Insecta</taxon>
        <taxon>Pterygota</taxon>
        <taxon>Neoptera</taxon>
        <taxon>Paraneoptera</taxon>
        <taxon>Hemiptera</taxon>
        <taxon>Sternorrhyncha</taxon>
        <taxon>Aleyrodoidea</taxon>
        <taxon>Aleyrodidae</taxon>
        <taxon>Aleyrodinae</taxon>
        <taxon>Bemisia</taxon>
    </lineage>
</organism>
<gene>
    <name evidence="7" type="ORF">BEMITA_LOCUS5826</name>
</gene>
<evidence type="ECO:0000259" key="6">
    <source>
        <dbReference type="PROSITE" id="PS50853"/>
    </source>
</evidence>
<evidence type="ECO:0000256" key="3">
    <source>
        <dbReference type="SAM" id="Phobius"/>
    </source>
</evidence>
<dbReference type="PANTHER" id="PTHR44170">
    <property type="entry name" value="PROTEIN SIDEKICK"/>
    <property type="match status" value="1"/>
</dbReference>
<dbReference type="Pfam" id="PF07686">
    <property type="entry name" value="V-set"/>
    <property type="match status" value="1"/>
</dbReference>
<keyword evidence="3" id="KW-1133">Transmembrane helix</keyword>
<feature type="domain" description="Fibronectin type-III" evidence="6">
    <location>
        <begin position="434"/>
        <end position="527"/>
    </location>
</feature>
<protein>
    <recommendedName>
        <fullName evidence="9">Protein turtle</fullName>
    </recommendedName>
</protein>
<accession>A0A9P0A902</accession>
<dbReference type="GO" id="GO:0009653">
    <property type="term" value="P:anatomical structure morphogenesis"/>
    <property type="evidence" value="ECO:0007669"/>
    <property type="project" value="UniProtKB-ARBA"/>
</dbReference>
<evidence type="ECO:0008006" key="9">
    <source>
        <dbReference type="Google" id="ProtNLM"/>
    </source>
</evidence>
<feature type="signal peptide" evidence="4">
    <location>
        <begin position="1"/>
        <end position="18"/>
    </location>
</feature>
<dbReference type="Pfam" id="PF00041">
    <property type="entry name" value="fn3"/>
    <property type="match status" value="2"/>
</dbReference>
<dbReference type="InterPro" id="IPR013783">
    <property type="entry name" value="Ig-like_fold"/>
</dbReference>
<dbReference type="EMBL" id="OU963864">
    <property type="protein sequence ID" value="CAH0386752.1"/>
    <property type="molecule type" value="Genomic_DNA"/>
</dbReference>
<dbReference type="FunFam" id="2.60.40.10:FF:001149">
    <property type="entry name" value="Turtle, isoform H"/>
    <property type="match status" value="1"/>
</dbReference>
<dbReference type="SMART" id="SM00409">
    <property type="entry name" value="IG"/>
    <property type="match status" value="4"/>
</dbReference>
<dbReference type="InterPro" id="IPR036116">
    <property type="entry name" value="FN3_sf"/>
</dbReference>
<keyword evidence="1" id="KW-0677">Repeat</keyword>
<dbReference type="Pfam" id="PF13927">
    <property type="entry name" value="Ig_3"/>
    <property type="match status" value="2"/>
</dbReference>
<keyword evidence="4" id="KW-0732">Signal</keyword>
<dbReference type="InterPro" id="IPR003961">
    <property type="entry name" value="FN3_dom"/>
</dbReference>
<dbReference type="PROSITE" id="PS50853">
    <property type="entry name" value="FN3"/>
    <property type="match status" value="2"/>
</dbReference>
<dbReference type="InterPro" id="IPR036179">
    <property type="entry name" value="Ig-like_dom_sf"/>
</dbReference>
<sequence>MYTFLAVFLLVSLFQGYAFEASPVVLQSDGEEEKAIYLTASVGESVVLDCPLDFPHDVPIPYILHWNKEGQTIFTWYEGTMTTNDEFNQRINLAQTGPHGKGSINLTSIRETDSGWYECKIYFPNRTPSTKQNGTWYHLTVEGICVCPTGGDLLVIPPSNVTVLEGESAHFQCVTSDRDAQVNWYKDGVPLPSLDDLRNRVWISPEGSLTVQPTNMADQGLYQCEIIGSQGDAQRAGAYLSVQFKARILTTPREVYLPYGRAATLDCHYGANPEITNLRWEKDGFLFDPFNVQGVFFRRNGSLYFSKVDETHGGEYTCTPYNVLGTEGPSPPIHVIVQRPPVFIITPHNLYLRKTGESIEIPCDALDGNTALRPTIVWFKKNGSPLPEERAKVSGGNLTIVDIKEEDRGFYQCVASNEAATISSETELVIENSVPRAPYNLTADASLSSINVKWNPGFIKPRLEYSVWYRATDTPEWRTMKILSRGAAEATIPNLSPGREYELMILSQDQHGDGMFSKAIRVRTKGTGEIQHEKNSIGPATYHQLGTPHDLRVDIVVEGYQVSWSPPETGFETLRHYVLKWYTEPNQRLVGQAQAVNNYYIVKNLEEDKTYYFQVIAVSMSDQETASNKHTYRVPIYRRSNFFSNGLLISVLCVILVLGALYYLKRVFFKKTSIMQEL</sequence>
<dbReference type="PANTHER" id="PTHR44170:SF6">
    <property type="entry name" value="CONTACTIN"/>
    <property type="match status" value="1"/>
</dbReference>
<feature type="chain" id="PRO_5040382860" description="Protein turtle" evidence="4">
    <location>
        <begin position="19"/>
        <end position="678"/>
    </location>
</feature>
<evidence type="ECO:0000313" key="7">
    <source>
        <dbReference type="EMBL" id="CAH0386752.1"/>
    </source>
</evidence>
<evidence type="ECO:0000256" key="4">
    <source>
        <dbReference type="SAM" id="SignalP"/>
    </source>
</evidence>
<feature type="domain" description="Ig-like" evidence="5">
    <location>
        <begin position="23"/>
        <end position="135"/>
    </location>
</feature>
<dbReference type="InterPro" id="IPR013106">
    <property type="entry name" value="Ig_V-set"/>
</dbReference>
<keyword evidence="2" id="KW-1015">Disulfide bond</keyword>
<dbReference type="InterPro" id="IPR003598">
    <property type="entry name" value="Ig_sub2"/>
</dbReference>
<dbReference type="Pfam" id="PF07679">
    <property type="entry name" value="I-set"/>
    <property type="match status" value="1"/>
</dbReference>
<dbReference type="SUPFAM" id="SSF49265">
    <property type="entry name" value="Fibronectin type III"/>
    <property type="match status" value="1"/>
</dbReference>
<keyword evidence="3" id="KW-0472">Membrane</keyword>
<feature type="domain" description="Fibronectin type-III" evidence="6">
    <location>
        <begin position="547"/>
        <end position="637"/>
    </location>
</feature>
<feature type="domain" description="Ig-like" evidence="5">
    <location>
        <begin position="148"/>
        <end position="241"/>
    </location>
</feature>
<dbReference type="GO" id="GO:0016020">
    <property type="term" value="C:membrane"/>
    <property type="evidence" value="ECO:0007669"/>
    <property type="project" value="UniProtKB-SubCell"/>
</dbReference>
<reference evidence="7" key="1">
    <citation type="submission" date="2021-12" db="EMBL/GenBank/DDBJ databases">
        <authorList>
            <person name="King R."/>
        </authorList>
    </citation>
    <scope>NUCLEOTIDE SEQUENCE</scope>
</reference>
<evidence type="ECO:0000256" key="1">
    <source>
        <dbReference type="ARBA" id="ARBA00022737"/>
    </source>
</evidence>
<feature type="domain" description="Ig-like" evidence="5">
    <location>
        <begin position="341"/>
        <end position="429"/>
    </location>
</feature>
<dbReference type="KEGG" id="btab:109029754"/>
<dbReference type="InterPro" id="IPR013098">
    <property type="entry name" value="Ig_I-set"/>
</dbReference>
<dbReference type="Gene3D" id="2.60.40.10">
    <property type="entry name" value="Immunoglobulins"/>
    <property type="match status" value="6"/>
</dbReference>
<dbReference type="SMART" id="SM00060">
    <property type="entry name" value="FN3"/>
    <property type="match status" value="2"/>
</dbReference>
<dbReference type="InterPro" id="IPR007110">
    <property type="entry name" value="Ig-like_dom"/>
</dbReference>
<feature type="transmembrane region" description="Helical" evidence="3">
    <location>
        <begin position="642"/>
        <end position="664"/>
    </location>
</feature>
<dbReference type="PROSITE" id="PS50835">
    <property type="entry name" value="IG_LIKE"/>
    <property type="match status" value="4"/>
</dbReference>
<proteinExistence type="predicted"/>
<evidence type="ECO:0000256" key="2">
    <source>
        <dbReference type="ARBA" id="ARBA00023157"/>
    </source>
</evidence>
<dbReference type="GO" id="GO:0030154">
    <property type="term" value="P:cell differentiation"/>
    <property type="evidence" value="ECO:0007669"/>
    <property type="project" value="UniProtKB-ARBA"/>
</dbReference>
<dbReference type="CDD" id="cd00063">
    <property type="entry name" value="FN3"/>
    <property type="match status" value="2"/>
</dbReference>
<dbReference type="GO" id="GO:0098609">
    <property type="term" value="P:cell-cell adhesion"/>
    <property type="evidence" value="ECO:0007669"/>
    <property type="project" value="TreeGrafter"/>
</dbReference>
<keyword evidence="8" id="KW-1185">Reference proteome</keyword>
<keyword evidence="3" id="KW-0812">Transmembrane</keyword>
<dbReference type="SUPFAM" id="SSF48726">
    <property type="entry name" value="Immunoglobulin"/>
    <property type="match status" value="4"/>
</dbReference>
<dbReference type="Proteomes" id="UP001152759">
    <property type="component" value="Chromosome 3"/>
</dbReference>
<name>A0A9P0A902_BEMTA</name>
<evidence type="ECO:0000259" key="5">
    <source>
        <dbReference type="PROSITE" id="PS50835"/>
    </source>
</evidence>
<dbReference type="AlphaFoldDB" id="A0A9P0A902"/>
<dbReference type="InterPro" id="IPR003599">
    <property type="entry name" value="Ig_sub"/>
</dbReference>
<dbReference type="SMART" id="SM00408">
    <property type="entry name" value="IGc2"/>
    <property type="match status" value="4"/>
</dbReference>
<feature type="domain" description="Ig-like" evidence="5">
    <location>
        <begin position="246"/>
        <end position="336"/>
    </location>
</feature>